<evidence type="ECO:0000256" key="8">
    <source>
        <dbReference type="ARBA" id="ARBA00022679"/>
    </source>
</evidence>
<dbReference type="SUPFAM" id="SSF52540">
    <property type="entry name" value="P-loop containing nucleoside triphosphate hydrolases"/>
    <property type="match status" value="1"/>
</dbReference>
<evidence type="ECO:0000256" key="11">
    <source>
        <dbReference type="ARBA" id="ARBA00022777"/>
    </source>
</evidence>
<keyword evidence="6" id="KW-1003">Cell membrane</keyword>
<name>A0A1U7HW70_9CHRO</name>
<comment type="similarity">
    <text evidence="4">Belongs to the etk/wzc family.</text>
</comment>
<feature type="domain" description="AAA" evidence="20">
    <location>
        <begin position="532"/>
        <end position="649"/>
    </location>
</feature>
<keyword evidence="15" id="KW-0829">Tyrosine-protein kinase</keyword>
<evidence type="ECO:0000256" key="10">
    <source>
        <dbReference type="ARBA" id="ARBA00022741"/>
    </source>
</evidence>
<comment type="caution">
    <text evidence="22">The sequence shown here is derived from an EMBL/GenBank/DDBJ whole genome shotgun (WGS) entry which is preliminary data.</text>
</comment>
<feature type="coiled-coil region" evidence="17">
    <location>
        <begin position="373"/>
        <end position="407"/>
    </location>
</feature>
<dbReference type="GO" id="GO:0004715">
    <property type="term" value="F:non-membrane spanning protein tyrosine kinase activity"/>
    <property type="evidence" value="ECO:0007669"/>
    <property type="project" value="UniProtKB-EC"/>
</dbReference>
<feature type="domain" description="Polysaccharide chain length determinant N-terminal" evidence="19">
    <location>
        <begin position="8"/>
        <end position="104"/>
    </location>
</feature>
<dbReference type="AlphaFoldDB" id="A0A1U7HW70"/>
<dbReference type="OrthoDB" id="580971at2"/>
<gene>
    <name evidence="22" type="ORF">NIES1031_07055</name>
</gene>
<dbReference type="NCBIfam" id="TIGR01007">
    <property type="entry name" value="eps_fam"/>
    <property type="match status" value="1"/>
</dbReference>
<keyword evidence="9 18" id="KW-0812">Transmembrane</keyword>
<protein>
    <recommendedName>
        <fullName evidence="5">non-specific protein-tyrosine kinase</fullName>
        <ecNumber evidence="5">2.7.10.2</ecNumber>
    </recommendedName>
</protein>
<keyword evidence="12" id="KW-0067">ATP-binding</keyword>
<comment type="similarity">
    <text evidence="2">Belongs to the CpsC/CapA family.</text>
</comment>
<feature type="transmembrane region" description="Helical" evidence="18">
    <location>
        <begin position="22"/>
        <end position="42"/>
    </location>
</feature>
<evidence type="ECO:0000256" key="6">
    <source>
        <dbReference type="ARBA" id="ARBA00022475"/>
    </source>
</evidence>
<keyword evidence="17" id="KW-0175">Coiled coil</keyword>
<proteinExistence type="inferred from homology"/>
<dbReference type="Pfam" id="PF02706">
    <property type="entry name" value="Wzz"/>
    <property type="match status" value="1"/>
</dbReference>
<dbReference type="InterPro" id="IPR027417">
    <property type="entry name" value="P-loop_NTPase"/>
</dbReference>
<keyword evidence="14 18" id="KW-0472">Membrane</keyword>
<evidence type="ECO:0000256" key="4">
    <source>
        <dbReference type="ARBA" id="ARBA00008883"/>
    </source>
</evidence>
<evidence type="ECO:0000259" key="21">
    <source>
        <dbReference type="Pfam" id="PF13807"/>
    </source>
</evidence>
<evidence type="ECO:0000256" key="14">
    <source>
        <dbReference type="ARBA" id="ARBA00023136"/>
    </source>
</evidence>
<accession>A0A1U7HW70</accession>
<dbReference type="GO" id="GO:0042802">
    <property type="term" value="F:identical protein binding"/>
    <property type="evidence" value="ECO:0007669"/>
    <property type="project" value="UniProtKB-ARBA"/>
</dbReference>
<evidence type="ECO:0000256" key="17">
    <source>
        <dbReference type="SAM" id="Coils"/>
    </source>
</evidence>
<dbReference type="EMBL" id="MRCC01000005">
    <property type="protein sequence ID" value="OKH27861.1"/>
    <property type="molecule type" value="Genomic_DNA"/>
</dbReference>
<dbReference type="InterPro" id="IPR025669">
    <property type="entry name" value="AAA_dom"/>
</dbReference>
<dbReference type="Pfam" id="PF13807">
    <property type="entry name" value="GNVR"/>
    <property type="match status" value="1"/>
</dbReference>
<evidence type="ECO:0000256" key="7">
    <source>
        <dbReference type="ARBA" id="ARBA00022519"/>
    </source>
</evidence>
<feature type="coiled-coil region" evidence="17">
    <location>
        <begin position="181"/>
        <end position="238"/>
    </location>
</feature>
<evidence type="ECO:0000259" key="19">
    <source>
        <dbReference type="Pfam" id="PF02706"/>
    </source>
</evidence>
<evidence type="ECO:0000256" key="12">
    <source>
        <dbReference type="ARBA" id="ARBA00022840"/>
    </source>
</evidence>
<dbReference type="PANTHER" id="PTHR32309">
    <property type="entry name" value="TYROSINE-PROTEIN KINASE"/>
    <property type="match status" value="1"/>
</dbReference>
<dbReference type="PANTHER" id="PTHR32309:SF13">
    <property type="entry name" value="FERRIC ENTEROBACTIN TRANSPORT PROTEIN FEPE"/>
    <property type="match status" value="1"/>
</dbReference>
<dbReference type="InterPro" id="IPR005702">
    <property type="entry name" value="Wzc-like_C"/>
</dbReference>
<keyword evidence="7" id="KW-0997">Cell inner membrane</keyword>
<dbReference type="Proteomes" id="UP000185984">
    <property type="component" value="Unassembled WGS sequence"/>
</dbReference>
<organism evidence="22 23">
    <name type="scientific">Chroogloeocystis siderophila 5.2 s.c.1</name>
    <dbReference type="NCBI Taxonomy" id="247279"/>
    <lineage>
        <taxon>Bacteria</taxon>
        <taxon>Bacillati</taxon>
        <taxon>Cyanobacteriota</taxon>
        <taxon>Cyanophyceae</taxon>
        <taxon>Oscillatoriophycideae</taxon>
        <taxon>Chroococcales</taxon>
        <taxon>Chroococcaceae</taxon>
        <taxon>Chroogloeocystis</taxon>
    </lineage>
</organism>
<evidence type="ECO:0000256" key="5">
    <source>
        <dbReference type="ARBA" id="ARBA00011903"/>
    </source>
</evidence>
<sequence>MQSNDTIDIDLKRVWLILKRRWLPAAGVFGVVVAAATAFASMQRPVYEAQGKLLFRKADRTTAISGLKDINVGELEAIATKANPLNTEIEIIRSVPFLEKTIASLNLRNDSGSLIKPQALAGKMSARNIPLTDVLQISYQSEDPEEAAAVVNKVMNLYIENNIITNRAEASAAGEFIAKQLPQMETTVRQAELALRQFKEQNQVVALDEEAKTAVAAIKQLENQITETQAQLADTTTRSATLQQQVGMNPQEGITLTALNQSPGIQKVLAEYQQVEAELAVQQTRFVGDHPTLLGLTERRDALRALLEERVQGAIGGNAAATEVSPGNLQMGEIRQELTQNYVNSEIQRLGLTSRLNSLNNTYNAYRQRVNVLPRLEQTQRELERRLEAAQSTYETLLRRLQEVRVAENQNMGNARIIEFATVPENASVRKKAMILALGNILALILAILTICILELSDRSVKTLREARERLDYTLLGTIPYFGKRYANRRNQEWSIPELPVINLPRSPISEAYRMLQANLKFLSSDKPLKVIVVTSAVPKEGKSTVSANLAAAMAQLGRKVLLVDADMRHPLQHHIWELTNAAGLSDVIVSQAEFESVVTEVIPKLDVLSAGVIPPNPMALLDSKRMASLVQYFSDRYDFVIIDAPPLVLAADAVTLGKMTDGVLLVARPGVLDSSSAAAAKESLERSGQNVLGLVVNGVIPENESDSYFYYAKEYANEKNFPIEESSTVTTPR</sequence>
<evidence type="ECO:0000313" key="22">
    <source>
        <dbReference type="EMBL" id="OKH27861.1"/>
    </source>
</evidence>
<evidence type="ECO:0000256" key="3">
    <source>
        <dbReference type="ARBA" id="ARBA00007316"/>
    </source>
</evidence>
<dbReference type="CDD" id="cd05387">
    <property type="entry name" value="BY-kinase"/>
    <property type="match status" value="1"/>
</dbReference>
<dbReference type="FunFam" id="3.40.50.300:FF:000527">
    <property type="entry name" value="Tyrosine-protein kinase etk"/>
    <property type="match status" value="1"/>
</dbReference>
<keyword evidence="8" id="KW-0808">Transferase</keyword>
<reference evidence="22 23" key="1">
    <citation type="submission" date="2016-11" db="EMBL/GenBank/DDBJ databases">
        <title>Draft Genome Sequences of Nine Cyanobacterial Strains from Diverse Habitats.</title>
        <authorList>
            <person name="Zhu T."/>
            <person name="Hou S."/>
            <person name="Lu X."/>
            <person name="Hess W.R."/>
        </authorList>
    </citation>
    <scope>NUCLEOTIDE SEQUENCE [LARGE SCALE GENOMIC DNA]</scope>
    <source>
        <strain evidence="22 23">5.2 s.c.1</strain>
    </source>
</reference>
<comment type="similarity">
    <text evidence="3">Belongs to the CpsD/CapB family.</text>
</comment>
<dbReference type="EC" id="2.7.10.2" evidence="5"/>
<feature type="transmembrane region" description="Helical" evidence="18">
    <location>
        <begin position="433"/>
        <end position="456"/>
    </location>
</feature>
<keyword evidence="23" id="KW-1185">Reference proteome</keyword>
<evidence type="ECO:0000256" key="1">
    <source>
        <dbReference type="ARBA" id="ARBA00004429"/>
    </source>
</evidence>
<dbReference type="GO" id="GO:0005886">
    <property type="term" value="C:plasma membrane"/>
    <property type="evidence" value="ECO:0007669"/>
    <property type="project" value="UniProtKB-SubCell"/>
</dbReference>
<dbReference type="InterPro" id="IPR050445">
    <property type="entry name" value="Bact_polysacc_biosynth/exp"/>
</dbReference>
<dbReference type="RefSeq" id="WP_073548940.1">
    <property type="nucleotide sequence ID" value="NZ_CAWMVK010000039.1"/>
</dbReference>
<dbReference type="InterPro" id="IPR003856">
    <property type="entry name" value="LPS_length_determ_N"/>
</dbReference>
<comment type="catalytic activity">
    <reaction evidence="16">
        <text>L-tyrosyl-[protein] + ATP = O-phospho-L-tyrosyl-[protein] + ADP + H(+)</text>
        <dbReference type="Rhea" id="RHEA:10596"/>
        <dbReference type="Rhea" id="RHEA-COMP:10136"/>
        <dbReference type="Rhea" id="RHEA-COMP:20101"/>
        <dbReference type="ChEBI" id="CHEBI:15378"/>
        <dbReference type="ChEBI" id="CHEBI:30616"/>
        <dbReference type="ChEBI" id="CHEBI:46858"/>
        <dbReference type="ChEBI" id="CHEBI:61978"/>
        <dbReference type="ChEBI" id="CHEBI:456216"/>
        <dbReference type="EC" id="2.7.10.2"/>
    </reaction>
</comment>
<comment type="subcellular location">
    <subcellularLocation>
        <location evidence="1">Cell inner membrane</location>
        <topology evidence="1">Multi-pass membrane protein</topology>
    </subcellularLocation>
</comment>
<dbReference type="InterPro" id="IPR032807">
    <property type="entry name" value="GNVR"/>
</dbReference>
<evidence type="ECO:0000256" key="18">
    <source>
        <dbReference type="SAM" id="Phobius"/>
    </source>
</evidence>
<dbReference type="STRING" id="247279.NIES1031_07055"/>
<feature type="domain" description="Tyrosine-protein kinase G-rich" evidence="21">
    <location>
        <begin position="378"/>
        <end position="453"/>
    </location>
</feature>
<keyword evidence="11" id="KW-0418">Kinase</keyword>
<evidence type="ECO:0000256" key="2">
    <source>
        <dbReference type="ARBA" id="ARBA00006683"/>
    </source>
</evidence>
<evidence type="ECO:0000256" key="16">
    <source>
        <dbReference type="ARBA" id="ARBA00051245"/>
    </source>
</evidence>
<evidence type="ECO:0000256" key="9">
    <source>
        <dbReference type="ARBA" id="ARBA00022692"/>
    </source>
</evidence>
<evidence type="ECO:0000259" key="20">
    <source>
        <dbReference type="Pfam" id="PF13614"/>
    </source>
</evidence>
<dbReference type="Pfam" id="PF13614">
    <property type="entry name" value="AAA_31"/>
    <property type="match status" value="1"/>
</dbReference>
<evidence type="ECO:0000313" key="23">
    <source>
        <dbReference type="Proteomes" id="UP000185984"/>
    </source>
</evidence>
<dbReference type="Gene3D" id="3.40.50.300">
    <property type="entry name" value="P-loop containing nucleotide triphosphate hydrolases"/>
    <property type="match status" value="1"/>
</dbReference>
<evidence type="ECO:0000256" key="15">
    <source>
        <dbReference type="ARBA" id="ARBA00023137"/>
    </source>
</evidence>
<evidence type="ECO:0000256" key="13">
    <source>
        <dbReference type="ARBA" id="ARBA00022989"/>
    </source>
</evidence>
<keyword evidence="10" id="KW-0547">Nucleotide-binding</keyword>
<keyword evidence="13 18" id="KW-1133">Transmembrane helix</keyword>
<dbReference type="GO" id="GO:0005524">
    <property type="term" value="F:ATP binding"/>
    <property type="evidence" value="ECO:0007669"/>
    <property type="project" value="UniProtKB-KW"/>
</dbReference>